<name>A0A6A5QSE8_AMPQU</name>
<dbReference type="OrthoDB" id="3801175at2759"/>
<evidence type="ECO:0000259" key="5">
    <source>
        <dbReference type="PROSITE" id="PS50089"/>
    </source>
</evidence>
<evidence type="ECO:0000313" key="6">
    <source>
        <dbReference type="EMBL" id="KAF1917740.1"/>
    </source>
</evidence>
<evidence type="ECO:0000256" key="4">
    <source>
        <dbReference type="PROSITE-ProRule" id="PRU00175"/>
    </source>
</evidence>
<keyword evidence="3" id="KW-0862">Zinc</keyword>
<accession>A0A6A5QSE8</accession>
<evidence type="ECO:0000256" key="2">
    <source>
        <dbReference type="ARBA" id="ARBA00022771"/>
    </source>
</evidence>
<keyword evidence="2 4" id="KW-0863">Zinc-finger</keyword>
<dbReference type="GO" id="GO:0061630">
    <property type="term" value="F:ubiquitin protein ligase activity"/>
    <property type="evidence" value="ECO:0007669"/>
    <property type="project" value="TreeGrafter"/>
</dbReference>
<evidence type="ECO:0000256" key="3">
    <source>
        <dbReference type="ARBA" id="ARBA00022833"/>
    </source>
</evidence>
<dbReference type="GO" id="GO:0016567">
    <property type="term" value="P:protein ubiquitination"/>
    <property type="evidence" value="ECO:0007669"/>
    <property type="project" value="TreeGrafter"/>
</dbReference>
<dbReference type="Proteomes" id="UP000800096">
    <property type="component" value="Unassembled WGS sequence"/>
</dbReference>
<dbReference type="Gene3D" id="3.30.40.10">
    <property type="entry name" value="Zinc/RING finger domain, C3HC4 (zinc finger)"/>
    <property type="match status" value="1"/>
</dbReference>
<dbReference type="InterPro" id="IPR013083">
    <property type="entry name" value="Znf_RING/FYVE/PHD"/>
</dbReference>
<reference evidence="6" key="1">
    <citation type="journal article" date="2020" name="Stud. Mycol.">
        <title>101 Dothideomycetes genomes: a test case for predicting lifestyles and emergence of pathogens.</title>
        <authorList>
            <person name="Haridas S."/>
            <person name="Albert R."/>
            <person name="Binder M."/>
            <person name="Bloem J."/>
            <person name="Labutti K."/>
            <person name="Salamov A."/>
            <person name="Andreopoulos B."/>
            <person name="Baker S."/>
            <person name="Barry K."/>
            <person name="Bills G."/>
            <person name="Bluhm B."/>
            <person name="Cannon C."/>
            <person name="Castanera R."/>
            <person name="Culley D."/>
            <person name="Daum C."/>
            <person name="Ezra D."/>
            <person name="Gonzalez J."/>
            <person name="Henrissat B."/>
            <person name="Kuo A."/>
            <person name="Liang C."/>
            <person name="Lipzen A."/>
            <person name="Lutzoni F."/>
            <person name="Magnuson J."/>
            <person name="Mondo S."/>
            <person name="Nolan M."/>
            <person name="Ohm R."/>
            <person name="Pangilinan J."/>
            <person name="Park H.-J."/>
            <person name="Ramirez L."/>
            <person name="Alfaro M."/>
            <person name="Sun H."/>
            <person name="Tritt A."/>
            <person name="Yoshinaga Y."/>
            <person name="Zwiers L.-H."/>
            <person name="Turgeon B."/>
            <person name="Goodwin S."/>
            <person name="Spatafora J."/>
            <person name="Crous P."/>
            <person name="Grigoriev I."/>
        </authorList>
    </citation>
    <scope>NUCLEOTIDE SEQUENCE</scope>
    <source>
        <strain evidence="6">HMLAC05119</strain>
    </source>
</reference>
<keyword evidence="7" id="KW-1185">Reference proteome</keyword>
<sequence length="277" mass="31324">MSQVTPRAPAASLKEFLLQCYISASPNLKTGEDECCICLLAFSGNDPPVRIPNISGCNHIFGRSCLKQWVREGKDNCPLCRKVLYVSAPTQITSPSAPPLPFRQPAHPLFREPTHPLYWMNYLPEMYNSRSRSMQSHVALDAINPRSTSIQDLTESFSNLLSPHSTTTPRGTAQLQASLHQSRNRGMERTRTIREMRHRAEQALLDMDRLRAHVEEEVRYLDTVTRQHYEARHLESLLVMAGQMAGIGRDWLLPKYCYVAYVDEKLAGPLPYAVGSS</sequence>
<proteinExistence type="predicted"/>
<dbReference type="SUPFAM" id="SSF57850">
    <property type="entry name" value="RING/U-box"/>
    <property type="match status" value="1"/>
</dbReference>
<keyword evidence="1" id="KW-0479">Metal-binding</keyword>
<evidence type="ECO:0000313" key="7">
    <source>
        <dbReference type="Proteomes" id="UP000800096"/>
    </source>
</evidence>
<protein>
    <recommendedName>
        <fullName evidence="5">RING-type domain-containing protein</fullName>
    </recommendedName>
</protein>
<dbReference type="InterPro" id="IPR001841">
    <property type="entry name" value="Znf_RING"/>
</dbReference>
<dbReference type="EMBL" id="ML979134">
    <property type="protein sequence ID" value="KAF1917740.1"/>
    <property type="molecule type" value="Genomic_DNA"/>
</dbReference>
<dbReference type="PANTHER" id="PTHR45969:SF69">
    <property type="entry name" value="FINGER DOMAIN PROTEIN, PUTATIVE (AFU_ORTHOLOGUE AFUA_3G12190)-RELATED"/>
    <property type="match status" value="1"/>
</dbReference>
<organism evidence="6 7">
    <name type="scientific">Ampelomyces quisqualis</name>
    <name type="common">Powdery mildew agent</name>
    <dbReference type="NCBI Taxonomy" id="50730"/>
    <lineage>
        <taxon>Eukaryota</taxon>
        <taxon>Fungi</taxon>
        <taxon>Dikarya</taxon>
        <taxon>Ascomycota</taxon>
        <taxon>Pezizomycotina</taxon>
        <taxon>Dothideomycetes</taxon>
        <taxon>Pleosporomycetidae</taxon>
        <taxon>Pleosporales</taxon>
        <taxon>Pleosporineae</taxon>
        <taxon>Phaeosphaeriaceae</taxon>
        <taxon>Ampelomyces</taxon>
    </lineage>
</organism>
<dbReference type="PROSITE" id="PS50089">
    <property type="entry name" value="ZF_RING_2"/>
    <property type="match status" value="1"/>
</dbReference>
<gene>
    <name evidence="6" type="ORF">BDU57DRAFT_528296</name>
</gene>
<dbReference type="PANTHER" id="PTHR45969">
    <property type="entry name" value="RING ZINC FINGER PROTEIN-RELATED"/>
    <property type="match status" value="1"/>
</dbReference>
<dbReference type="AlphaFoldDB" id="A0A6A5QSE8"/>
<dbReference type="SMART" id="SM01197">
    <property type="entry name" value="FANCL_C"/>
    <property type="match status" value="1"/>
</dbReference>
<feature type="domain" description="RING-type" evidence="5">
    <location>
        <begin position="35"/>
        <end position="81"/>
    </location>
</feature>
<evidence type="ECO:0000256" key="1">
    <source>
        <dbReference type="ARBA" id="ARBA00022723"/>
    </source>
</evidence>
<dbReference type="GO" id="GO:0008270">
    <property type="term" value="F:zinc ion binding"/>
    <property type="evidence" value="ECO:0007669"/>
    <property type="project" value="UniProtKB-KW"/>
</dbReference>
<dbReference type="Pfam" id="PF13639">
    <property type="entry name" value="zf-RING_2"/>
    <property type="match status" value="1"/>
</dbReference>